<dbReference type="Proteomes" id="UP000331127">
    <property type="component" value="Unassembled WGS sequence"/>
</dbReference>
<feature type="compositionally biased region" description="Basic and acidic residues" evidence="1">
    <location>
        <begin position="31"/>
        <end position="42"/>
    </location>
</feature>
<gene>
    <name evidence="2" type="ORF">Amac_103840</name>
</gene>
<accession>A0A5M3X811</accession>
<feature type="compositionally biased region" description="Basic and acidic residues" evidence="1">
    <location>
        <begin position="65"/>
        <end position="77"/>
    </location>
</feature>
<keyword evidence="3" id="KW-1185">Reference proteome</keyword>
<sequence length="144" mass="15728">MEHLEFEDFYQESRDACLRAEPSDPSQNLEADFKKVVREERQPGTTPDGQQLKEEKQPTTGEDAQQEKQLEAGKDPAQENQHNGIPTIVITPSAMPQGTKLIIGMRTPGYQPDSPSRVAVSMGLVPDDAPLTCTTDVPAAPPTS</sequence>
<protein>
    <submittedName>
        <fullName evidence="2">Uncharacterized protein</fullName>
    </submittedName>
</protein>
<feature type="region of interest" description="Disordered" evidence="1">
    <location>
        <begin position="19"/>
        <end position="92"/>
    </location>
</feature>
<dbReference type="EMBL" id="BLAE01000115">
    <property type="protein sequence ID" value="GES16786.1"/>
    <property type="molecule type" value="Genomic_DNA"/>
</dbReference>
<dbReference type="AlphaFoldDB" id="A0A5M3X811"/>
<evidence type="ECO:0000256" key="1">
    <source>
        <dbReference type="SAM" id="MobiDB-lite"/>
    </source>
</evidence>
<evidence type="ECO:0000313" key="2">
    <source>
        <dbReference type="EMBL" id="GES16786.1"/>
    </source>
</evidence>
<name>A0A5M3X811_9ACTN</name>
<comment type="caution">
    <text evidence="2">The sequence shown here is derived from an EMBL/GenBank/DDBJ whole genome shotgun (WGS) entry which is preliminary data.</text>
</comment>
<proteinExistence type="predicted"/>
<organism evidence="2 3">
    <name type="scientific">Acrocarpospora macrocephala</name>
    <dbReference type="NCBI Taxonomy" id="150177"/>
    <lineage>
        <taxon>Bacteria</taxon>
        <taxon>Bacillati</taxon>
        <taxon>Actinomycetota</taxon>
        <taxon>Actinomycetes</taxon>
        <taxon>Streptosporangiales</taxon>
        <taxon>Streptosporangiaceae</taxon>
        <taxon>Acrocarpospora</taxon>
    </lineage>
</organism>
<reference evidence="2 3" key="1">
    <citation type="submission" date="2019-10" db="EMBL/GenBank/DDBJ databases">
        <title>Whole genome shotgun sequence of Acrocarpospora macrocephala NBRC 16266.</title>
        <authorList>
            <person name="Ichikawa N."/>
            <person name="Kimura A."/>
            <person name="Kitahashi Y."/>
            <person name="Komaki H."/>
            <person name="Oguchi A."/>
        </authorList>
    </citation>
    <scope>NUCLEOTIDE SEQUENCE [LARGE SCALE GENOMIC DNA]</scope>
    <source>
        <strain evidence="2 3">NBRC 16266</strain>
    </source>
</reference>
<evidence type="ECO:0000313" key="3">
    <source>
        <dbReference type="Proteomes" id="UP000331127"/>
    </source>
</evidence>